<gene>
    <name evidence="1" type="ORF">V2H45_21820</name>
</gene>
<dbReference type="AlphaFoldDB" id="A0AAW9Q609"/>
<dbReference type="Proteomes" id="UP001333818">
    <property type="component" value="Unassembled WGS sequence"/>
</dbReference>
<protein>
    <recommendedName>
        <fullName evidence="3">DUF4276 family protein</fullName>
    </recommendedName>
</protein>
<evidence type="ECO:0000313" key="1">
    <source>
        <dbReference type="EMBL" id="MEE3719384.1"/>
    </source>
</evidence>
<comment type="caution">
    <text evidence="1">The sequence shown here is derived from an EMBL/GenBank/DDBJ whole genome shotgun (WGS) entry which is preliminary data.</text>
</comment>
<evidence type="ECO:0000313" key="2">
    <source>
        <dbReference type="Proteomes" id="UP001333818"/>
    </source>
</evidence>
<dbReference type="EMBL" id="JAZBJZ010000129">
    <property type="protein sequence ID" value="MEE3719384.1"/>
    <property type="molecule type" value="Genomic_DNA"/>
</dbReference>
<name>A0AAW9Q609_9CYAN</name>
<sequence>MKKMAIFVEGETELRFIDKIIREIANERNLQIVLVRASGGARSLREYEDIADSGSGADKNFYIRIINSGTDNRVGSDIRENYETLINAGFSVIIGVRDVYPDSSLADLPKLRTGLRYRLQTKPVSVDFILGVMEIEAWFLAEHTHFTRIHPRLSAPRIAAVHGFDPSVDDMQLRPHPADDLHNAYSLEGLAYRKTASHIQRTVEALGYAEMYLEHKAKFPDFAVFIQVIDKFFS</sequence>
<proteinExistence type="predicted"/>
<evidence type="ECO:0008006" key="3">
    <source>
        <dbReference type="Google" id="ProtNLM"/>
    </source>
</evidence>
<keyword evidence="2" id="KW-1185">Reference proteome</keyword>
<reference evidence="1" key="1">
    <citation type="submission" date="2024-01" db="EMBL/GenBank/DDBJ databases">
        <title>Bank of Algae and Cyanobacteria of the Azores (BACA) strain genomes.</title>
        <authorList>
            <person name="Luz R."/>
            <person name="Cordeiro R."/>
            <person name="Fonseca A."/>
            <person name="Goncalves V."/>
        </authorList>
    </citation>
    <scope>NUCLEOTIDE SEQUENCE</scope>
    <source>
        <strain evidence="1">BACA0141</strain>
    </source>
</reference>
<dbReference type="RefSeq" id="WP_330485819.1">
    <property type="nucleotide sequence ID" value="NZ_JAZBJZ010000129.1"/>
</dbReference>
<organism evidence="1 2">
    <name type="scientific">Tumidithrix elongata BACA0141</name>
    <dbReference type="NCBI Taxonomy" id="2716417"/>
    <lineage>
        <taxon>Bacteria</taxon>
        <taxon>Bacillati</taxon>
        <taxon>Cyanobacteriota</taxon>
        <taxon>Cyanophyceae</taxon>
        <taxon>Pseudanabaenales</taxon>
        <taxon>Pseudanabaenaceae</taxon>
        <taxon>Tumidithrix</taxon>
        <taxon>Tumidithrix elongata</taxon>
    </lineage>
</organism>
<accession>A0AAW9Q609</accession>